<name>A0A1V0QB16_BEFV</name>
<accession>A0A1V0QB16</accession>
<organismHost>
    <name type="scientific">Syncerus caffer</name>
    <name type="common">African buffalo</name>
    <dbReference type="NCBI Taxonomy" id="9970"/>
</organismHost>
<proteinExistence type="predicted"/>
<organismHost>
    <name type="scientific">Culicoides</name>
    <dbReference type="NCBI Taxonomy" id="58271"/>
</organismHost>
<organismHost>
    <name type="scientific">Bubalus bubalis</name>
    <name type="common">Domestic water buffalo</name>
    <dbReference type="NCBI Taxonomy" id="89462"/>
</organismHost>
<reference evidence="1" key="1">
    <citation type="submission" date="2016-10" db="EMBL/GenBank/DDBJ databases">
        <title>Complete Genome Analysis of Bovine Ephemeral Fever Virus Isolated in Turkey, 2012.</title>
        <authorList>
            <person name="Abayli H."/>
            <person name="Tonbak S."/>
            <person name="Azkur A.K."/>
            <person name="Isidan H."/>
            <person name="Bulut H."/>
        </authorList>
    </citation>
    <scope>NUCLEOTIDE SEQUENCE</scope>
    <source>
        <strain evidence="1">BEFV/Ad12/TUR</strain>
    </source>
</reference>
<evidence type="ECO:0000313" key="1">
    <source>
        <dbReference type="EMBL" id="ARE59193.1"/>
    </source>
</evidence>
<sequence length="48" mass="5733">MLPRNYHGMMNLKMIHIEGATYQLKISAWTLAIKRKIMFRLNRAVLQM</sequence>
<dbReference type="EMBL" id="KY012742">
    <property type="protein sequence ID" value="ARE59193.1"/>
    <property type="molecule type" value="Viral_cRNA"/>
</dbReference>
<protein>
    <submittedName>
        <fullName evidence="1">P protein</fullName>
    </submittedName>
</protein>
<organismHost>
    <name type="scientific">Bos taurus</name>
    <name type="common">Bovine</name>
    <dbReference type="NCBI Taxonomy" id="9913"/>
</organismHost>
<organism evidence="1">
    <name type="scientific">Bovine ephemeral fever virus</name>
    <name type="common">BEFV</name>
    <dbReference type="NCBI Taxonomy" id="11303"/>
    <lineage>
        <taxon>Viruses</taxon>
        <taxon>Riboviria</taxon>
        <taxon>Orthornavirae</taxon>
        <taxon>Negarnaviricota</taxon>
        <taxon>Haploviricotina</taxon>
        <taxon>Monjiviricetes</taxon>
        <taxon>Mononegavirales</taxon>
        <taxon>Rhabdoviridae</taxon>
        <taxon>Alpharhabdovirinae</taxon>
        <taxon>Ephemerovirus</taxon>
        <taxon>Ephemerovirus febris</taxon>
    </lineage>
</organism>